<sequence length="59" mass="6867">MISESVVPSRIRSPFHHSPSMPWSVGDLWLWRVKNTGIEARRQMSMVVRAFWRIGSAIE</sequence>
<protein>
    <submittedName>
        <fullName evidence="1">Uncharacterized protein</fullName>
    </submittedName>
</protein>
<reference evidence="1" key="1">
    <citation type="submission" date="2002-11" db="EMBL/GenBank/DDBJ databases">
        <title>Arabidopsis thaliana full-length cDNA.</title>
        <authorList>
            <person name="Seki M."/>
            <person name="Iida K."/>
            <person name="Satou M."/>
            <person name="Sakurai T."/>
            <person name="Akiyama K."/>
            <person name="Ishida J."/>
            <person name="Nakajima M."/>
            <person name="Enju A."/>
            <person name="Kamiya A."/>
            <person name="Narusaka M."/>
            <person name="Carninci P."/>
            <person name="Kawai J."/>
            <person name="Hayashizaki Y."/>
            <person name="Shinozaki K."/>
        </authorList>
    </citation>
    <scope>NUCLEOTIDE SEQUENCE</scope>
</reference>
<dbReference type="EMBL" id="AK118412">
    <property type="protein sequence ID" value="BAC43021.1"/>
    <property type="molecule type" value="mRNA"/>
</dbReference>
<dbReference type="AlphaFoldDB" id="Q8GX64"/>
<accession>Q8GX64</accession>
<organism evidence="1">
    <name type="scientific">Arabidopsis thaliana</name>
    <name type="common">Mouse-ear cress</name>
    <dbReference type="NCBI Taxonomy" id="3702"/>
    <lineage>
        <taxon>Eukaryota</taxon>
        <taxon>Viridiplantae</taxon>
        <taxon>Streptophyta</taxon>
        <taxon>Embryophyta</taxon>
        <taxon>Tracheophyta</taxon>
        <taxon>Spermatophyta</taxon>
        <taxon>Magnoliopsida</taxon>
        <taxon>eudicotyledons</taxon>
        <taxon>Gunneridae</taxon>
        <taxon>Pentapetalae</taxon>
        <taxon>rosids</taxon>
        <taxon>malvids</taxon>
        <taxon>Brassicales</taxon>
        <taxon>Brassicaceae</taxon>
        <taxon>Camelineae</taxon>
        <taxon>Arabidopsis</taxon>
    </lineage>
</organism>
<evidence type="ECO:0000313" key="1">
    <source>
        <dbReference type="EMBL" id="BAC43021.1"/>
    </source>
</evidence>
<proteinExistence type="evidence at transcript level"/>
<name>Q8GX64_ARATH</name>